<evidence type="ECO:0000313" key="3">
    <source>
        <dbReference type="Proteomes" id="UP000182826"/>
    </source>
</evidence>
<keyword evidence="3" id="KW-1185">Reference proteome</keyword>
<keyword evidence="1" id="KW-1133">Transmembrane helix</keyword>
<evidence type="ECO:0000256" key="1">
    <source>
        <dbReference type="SAM" id="Phobius"/>
    </source>
</evidence>
<organism evidence="2 3">
    <name type="scientific">Flavobacterium johnsoniae</name>
    <name type="common">Cytophaga johnsonae</name>
    <dbReference type="NCBI Taxonomy" id="986"/>
    <lineage>
        <taxon>Bacteria</taxon>
        <taxon>Pseudomonadati</taxon>
        <taxon>Bacteroidota</taxon>
        <taxon>Flavobacteriia</taxon>
        <taxon>Flavobacteriales</taxon>
        <taxon>Flavobacteriaceae</taxon>
        <taxon>Flavobacterium</taxon>
    </lineage>
</organism>
<evidence type="ECO:0008006" key="4">
    <source>
        <dbReference type="Google" id="ProtNLM"/>
    </source>
</evidence>
<sequence length="160" mass="18262">MVLFIILQLLLVSIGATSAMTWFSYAMSKSFRELYKEPVLLAFVLEKMNLNRSEQSKKTWGWLLHYIIGFLFVLGYHIIWVKDILAISPLSALLLGVISGLIGIISWVFIFKMTHHQPPIDFKGYYIQLFFAHIIFAIVATALYSITLTLLILANAYVTV</sequence>
<dbReference type="Proteomes" id="UP000182826">
    <property type="component" value="Unassembled WGS sequence"/>
</dbReference>
<protein>
    <recommendedName>
        <fullName evidence="4">DUF2938 family protein</fullName>
    </recommendedName>
</protein>
<feature type="transmembrane region" description="Helical" evidence="1">
    <location>
        <begin position="60"/>
        <end position="80"/>
    </location>
</feature>
<dbReference type="AlphaFoldDB" id="A0A1J7CHT7"/>
<proteinExistence type="predicted"/>
<feature type="transmembrane region" description="Helical" evidence="1">
    <location>
        <begin position="130"/>
        <end position="158"/>
    </location>
</feature>
<dbReference type="RefSeq" id="WP_071637535.1">
    <property type="nucleotide sequence ID" value="NZ_MLFK01000008.1"/>
</dbReference>
<evidence type="ECO:0000313" key="2">
    <source>
        <dbReference type="EMBL" id="OIV41136.1"/>
    </source>
</evidence>
<comment type="caution">
    <text evidence="2">The sequence shown here is derived from an EMBL/GenBank/DDBJ whole genome shotgun (WGS) entry which is preliminary data.</text>
</comment>
<keyword evidence="1" id="KW-0812">Transmembrane</keyword>
<keyword evidence="1" id="KW-0472">Membrane</keyword>
<feature type="transmembrane region" description="Helical" evidence="1">
    <location>
        <begin position="92"/>
        <end position="110"/>
    </location>
</feature>
<dbReference type="EMBL" id="MLFK01000008">
    <property type="protein sequence ID" value="OIV41136.1"/>
    <property type="molecule type" value="Genomic_DNA"/>
</dbReference>
<accession>A0A1J7CHT7</accession>
<dbReference type="OrthoDB" id="673991at2"/>
<reference evidence="2 3" key="1">
    <citation type="submission" date="2016-10" db="EMBL/GenBank/DDBJ databases">
        <title>Draft Genome Sequence of Rhizobacteria Flavobacterium johnsoniae CI04.</title>
        <authorList>
            <person name="Bravo J.I."/>
            <person name="Lozano G.L."/>
            <person name="Handelsman J."/>
        </authorList>
    </citation>
    <scope>NUCLEOTIDE SEQUENCE [LARGE SCALE GENOMIC DNA]</scope>
    <source>
        <strain evidence="2 3">CI04</strain>
    </source>
</reference>
<name>A0A1J7CHT7_FLAJO</name>
<gene>
    <name evidence="2" type="ORF">BKM63_15715</name>
</gene>